<dbReference type="Proteomes" id="UP000796880">
    <property type="component" value="Unassembled WGS sequence"/>
</dbReference>
<accession>A0A8K0HDN3</accession>
<protein>
    <submittedName>
        <fullName evidence="2">Uncharacterized protein</fullName>
    </submittedName>
</protein>
<dbReference type="AlphaFoldDB" id="A0A8K0HDN3"/>
<feature type="compositionally biased region" description="Polar residues" evidence="1">
    <location>
        <begin position="212"/>
        <end position="230"/>
    </location>
</feature>
<feature type="region of interest" description="Disordered" evidence="1">
    <location>
        <begin position="182"/>
        <end position="230"/>
    </location>
</feature>
<evidence type="ECO:0000256" key="1">
    <source>
        <dbReference type="SAM" id="MobiDB-lite"/>
    </source>
</evidence>
<organism evidence="2 3">
    <name type="scientific">Rhamnella rubrinervis</name>
    <dbReference type="NCBI Taxonomy" id="2594499"/>
    <lineage>
        <taxon>Eukaryota</taxon>
        <taxon>Viridiplantae</taxon>
        <taxon>Streptophyta</taxon>
        <taxon>Embryophyta</taxon>
        <taxon>Tracheophyta</taxon>
        <taxon>Spermatophyta</taxon>
        <taxon>Magnoliopsida</taxon>
        <taxon>eudicotyledons</taxon>
        <taxon>Gunneridae</taxon>
        <taxon>Pentapetalae</taxon>
        <taxon>rosids</taxon>
        <taxon>fabids</taxon>
        <taxon>Rosales</taxon>
        <taxon>Rhamnaceae</taxon>
        <taxon>rhamnoid group</taxon>
        <taxon>Rhamneae</taxon>
        <taxon>Rhamnella</taxon>
    </lineage>
</organism>
<gene>
    <name evidence="2" type="ORF">FNV43_RR05957</name>
</gene>
<dbReference type="OrthoDB" id="1153939at2759"/>
<name>A0A8K0HDN3_9ROSA</name>
<reference evidence="2" key="1">
    <citation type="submission" date="2020-03" db="EMBL/GenBank/DDBJ databases">
        <title>A high-quality chromosome-level genome assembly of a woody plant with both climbing and erect habits, Rhamnella rubrinervis.</title>
        <authorList>
            <person name="Lu Z."/>
            <person name="Yang Y."/>
            <person name="Zhu X."/>
            <person name="Sun Y."/>
        </authorList>
    </citation>
    <scope>NUCLEOTIDE SEQUENCE</scope>
    <source>
        <strain evidence="2">BYM</strain>
        <tissue evidence="2">Leaf</tissue>
    </source>
</reference>
<dbReference type="EMBL" id="VOIH02000003">
    <property type="protein sequence ID" value="KAF3449878.1"/>
    <property type="molecule type" value="Genomic_DNA"/>
</dbReference>
<evidence type="ECO:0000313" key="2">
    <source>
        <dbReference type="EMBL" id="KAF3449878.1"/>
    </source>
</evidence>
<sequence length="230" mass="26176">MKPTTTYTARHTISRYGEEEEEVGAENIESERRRKRDREAARIAVVGIERSADFDVNLEGEKELVSLCSCSSYYVLRGNPLRRLGLFLKREYNDDQDEETIFAGDGLFVQRRNPTLTWVDLKVYIEFDVSSNIVVCKIRQIRPLDLEDLVGSEGSSGSSRSDCGIWRIWWILRSDQDMVDPLDPTVEADGSTRSSISHDPTVEVVYPPNPSNPMIESGGSTRFSRSYNRI</sequence>
<keyword evidence="3" id="KW-1185">Reference proteome</keyword>
<comment type="caution">
    <text evidence="2">The sequence shown here is derived from an EMBL/GenBank/DDBJ whole genome shotgun (WGS) entry which is preliminary data.</text>
</comment>
<proteinExistence type="predicted"/>
<evidence type="ECO:0000313" key="3">
    <source>
        <dbReference type="Proteomes" id="UP000796880"/>
    </source>
</evidence>